<organism evidence="1 2">
    <name type="scientific">Scutellospora calospora</name>
    <dbReference type="NCBI Taxonomy" id="85575"/>
    <lineage>
        <taxon>Eukaryota</taxon>
        <taxon>Fungi</taxon>
        <taxon>Fungi incertae sedis</taxon>
        <taxon>Mucoromycota</taxon>
        <taxon>Glomeromycotina</taxon>
        <taxon>Glomeromycetes</taxon>
        <taxon>Diversisporales</taxon>
        <taxon>Gigasporaceae</taxon>
        <taxon>Scutellospora</taxon>
    </lineage>
</organism>
<evidence type="ECO:0000313" key="1">
    <source>
        <dbReference type="EMBL" id="CAG8443622.1"/>
    </source>
</evidence>
<evidence type="ECO:0000313" key="2">
    <source>
        <dbReference type="Proteomes" id="UP000789860"/>
    </source>
</evidence>
<dbReference type="Proteomes" id="UP000789860">
    <property type="component" value="Unassembled WGS sequence"/>
</dbReference>
<accession>A0ACA9JZ89</accession>
<comment type="caution">
    <text evidence="1">The sequence shown here is derived from an EMBL/GenBank/DDBJ whole genome shotgun (WGS) entry which is preliminary data.</text>
</comment>
<keyword evidence="2" id="KW-1185">Reference proteome</keyword>
<gene>
    <name evidence="1" type="ORF">SCALOS_LOCUS790</name>
</gene>
<dbReference type="EMBL" id="CAJVPM010000400">
    <property type="protein sequence ID" value="CAG8443622.1"/>
    <property type="molecule type" value="Genomic_DNA"/>
</dbReference>
<sequence>MSNWYSDTVCRCENRKKSVFIICNWCMKYDLCFCENKKLKRYDTYKKCYKGEKNLRNHILKKKIIWPTILNTKKDDFYKDTIPKCDLCSSYRRKKFVISFYKKFGLDEEIFSFEYVYKDLDVYRDKYCGSIWNLLNAYKNDIYERRDSYSWEEEVPYVVFESIHDHYEYYFKYERNNIKVFSFKGVIKLIDMSIKDIDEMKDLCDYNPKLNDVIDKCIEGNMDKNLRFLLFLYPRLKYYLPEKQINEEKNSNNEIIEKNIIEINKELKSYCQLCKEYTENFANRLIEEGFTKLPNDKLKRNYTDRNKDTIAKLDDFKIIVRSKFRIDKEIGFNDIKRLYSLIDKYYNEHKKTDVNKMTKKILFLKKKYDQEHHFEIEINKNLKGNSKSCELIVENSNN</sequence>
<protein>
    <submittedName>
        <fullName evidence="1">11317_t:CDS:1</fullName>
    </submittedName>
</protein>
<proteinExistence type="predicted"/>
<reference evidence="1" key="1">
    <citation type="submission" date="2021-06" db="EMBL/GenBank/DDBJ databases">
        <authorList>
            <person name="Kallberg Y."/>
            <person name="Tangrot J."/>
            <person name="Rosling A."/>
        </authorList>
    </citation>
    <scope>NUCLEOTIDE SEQUENCE</scope>
    <source>
        <strain evidence="1">AU212A</strain>
    </source>
</reference>
<name>A0ACA9JZ89_9GLOM</name>